<dbReference type="EMBL" id="JACHMB010000001">
    <property type="protein sequence ID" value="MBB5773592.1"/>
    <property type="molecule type" value="Genomic_DNA"/>
</dbReference>
<keyword evidence="2" id="KW-0597">Phosphoprotein</keyword>
<gene>
    <name evidence="4" type="ORF">HD596_000348</name>
</gene>
<dbReference type="RefSeq" id="WP_185067556.1">
    <property type="nucleotide sequence ID" value="NZ_JACHMB010000001.1"/>
</dbReference>
<evidence type="ECO:0000313" key="4">
    <source>
        <dbReference type="EMBL" id="MBB5773592.1"/>
    </source>
</evidence>
<keyword evidence="1" id="KW-0596">Phosphopantetheine</keyword>
<reference evidence="4 5" key="1">
    <citation type="submission" date="2020-08" db="EMBL/GenBank/DDBJ databases">
        <title>Sequencing the genomes of 1000 actinobacteria strains.</title>
        <authorList>
            <person name="Klenk H.-P."/>
        </authorList>
    </citation>
    <scope>NUCLEOTIDE SEQUENCE [LARGE SCALE GENOMIC DNA]</scope>
    <source>
        <strain evidence="4 5">DSM 45507</strain>
    </source>
</reference>
<dbReference type="PANTHER" id="PTHR44845">
    <property type="entry name" value="CARRIER DOMAIN-CONTAINING PROTEIN"/>
    <property type="match status" value="1"/>
</dbReference>
<protein>
    <submittedName>
        <fullName evidence="4">Thioester reductase-like protein</fullName>
    </submittedName>
</protein>
<dbReference type="Pfam" id="PF07993">
    <property type="entry name" value="NAD_binding_4"/>
    <property type="match status" value="1"/>
</dbReference>
<organism evidence="4 5">
    <name type="scientific">Nonomuraea jabiensis</name>
    <dbReference type="NCBI Taxonomy" id="882448"/>
    <lineage>
        <taxon>Bacteria</taxon>
        <taxon>Bacillati</taxon>
        <taxon>Actinomycetota</taxon>
        <taxon>Actinomycetes</taxon>
        <taxon>Streptosporangiales</taxon>
        <taxon>Streptosporangiaceae</taxon>
        <taxon>Nonomuraea</taxon>
    </lineage>
</organism>
<feature type="domain" description="Thioester reductase (TE)" evidence="3">
    <location>
        <begin position="33"/>
        <end position="269"/>
    </location>
</feature>
<dbReference type="CDD" id="cd05235">
    <property type="entry name" value="SDR_e1"/>
    <property type="match status" value="1"/>
</dbReference>
<evidence type="ECO:0000256" key="1">
    <source>
        <dbReference type="ARBA" id="ARBA00022450"/>
    </source>
</evidence>
<accession>A0A7W9L7L0</accession>
<comment type="caution">
    <text evidence="4">The sequence shown here is derived from an EMBL/GenBank/DDBJ whole genome shotgun (WGS) entry which is preliminary data.</text>
</comment>
<dbReference type="PANTHER" id="PTHR44845:SF6">
    <property type="entry name" value="BETA-ALANINE-ACTIVATING ENZYME"/>
    <property type="match status" value="1"/>
</dbReference>
<dbReference type="NCBIfam" id="TIGR01746">
    <property type="entry name" value="Thioester-redct"/>
    <property type="match status" value="1"/>
</dbReference>
<evidence type="ECO:0000313" key="5">
    <source>
        <dbReference type="Proteomes" id="UP000579153"/>
    </source>
</evidence>
<sequence length="404" mass="43176">MHHHDPTADAVLDPGIVPDGTASAAGPARHVLLTGATGFLGAFLLRELLDRADADVWCLVRADSDHHAASRLREAMRRYLIWDDRSAGRVIPVAGDLTAPGLGLTPARWAELAERIDAVQHAGAQVGHAAPYAALRAANVYGTQEIIRLACERRGKPLSFISTAAVPGDPADRTAAPPPPGRPGGGYVTGKWVAERLVRQAGDRGLPVRIHRPGRISGHSVTGACQLDDGIWHFVRAIALLGLAPVVAAPDGGGPAVSFSPVDYVARAIVHMSAQDAGPAPLRYLVNHSRMPLSDLIGHVAKRYAVSYVSCETWLERLWQARHRHDGALLKAGVLVKYYRALLTGTGRPPTADDRNTVRDLAGTGITCPPLDGALIGVYLDYFQSAGFLPVPPTHLNRECGIWR</sequence>
<evidence type="ECO:0000256" key="2">
    <source>
        <dbReference type="ARBA" id="ARBA00022553"/>
    </source>
</evidence>
<dbReference type="Proteomes" id="UP000579153">
    <property type="component" value="Unassembled WGS sequence"/>
</dbReference>
<dbReference type="InterPro" id="IPR036291">
    <property type="entry name" value="NAD(P)-bd_dom_sf"/>
</dbReference>
<dbReference type="Gene3D" id="3.40.50.720">
    <property type="entry name" value="NAD(P)-binding Rossmann-like Domain"/>
    <property type="match status" value="1"/>
</dbReference>
<dbReference type="SUPFAM" id="SSF51735">
    <property type="entry name" value="NAD(P)-binding Rossmann-fold domains"/>
    <property type="match status" value="1"/>
</dbReference>
<dbReference type="AlphaFoldDB" id="A0A7W9L7L0"/>
<dbReference type="InterPro" id="IPR013120">
    <property type="entry name" value="FAR_NAD-bd"/>
</dbReference>
<name>A0A7W9L7L0_9ACTN</name>
<proteinExistence type="predicted"/>
<keyword evidence="5" id="KW-1185">Reference proteome</keyword>
<dbReference type="InterPro" id="IPR010080">
    <property type="entry name" value="Thioester_reductase-like_dom"/>
</dbReference>
<evidence type="ECO:0000259" key="3">
    <source>
        <dbReference type="Pfam" id="PF07993"/>
    </source>
</evidence>